<dbReference type="AlphaFoldDB" id="A0A944MA58"/>
<name>A0A944MA58_9GAMM</name>
<dbReference type="EMBL" id="JAHHGM010000014">
    <property type="protein sequence ID" value="MBT2990126.1"/>
    <property type="molecule type" value="Genomic_DNA"/>
</dbReference>
<organism evidence="1 2">
    <name type="scientific">Candidatus Thiodiazotropha taylori</name>
    <dbReference type="NCBI Taxonomy" id="2792791"/>
    <lineage>
        <taxon>Bacteria</taxon>
        <taxon>Pseudomonadati</taxon>
        <taxon>Pseudomonadota</taxon>
        <taxon>Gammaproteobacteria</taxon>
        <taxon>Chromatiales</taxon>
        <taxon>Sedimenticolaceae</taxon>
        <taxon>Candidatus Thiodiazotropha</taxon>
    </lineage>
</organism>
<evidence type="ECO:0000313" key="2">
    <source>
        <dbReference type="Proteomes" id="UP000770889"/>
    </source>
</evidence>
<reference evidence="1 2" key="1">
    <citation type="submission" date="2021-05" db="EMBL/GenBank/DDBJ databases">
        <title>Genetic and Functional Diversity in Clade A Lucinid endosymbionts from the Bahamas.</title>
        <authorList>
            <person name="Giani N.M."/>
            <person name="Engel A.S."/>
            <person name="Campbell B.J."/>
        </authorList>
    </citation>
    <scope>NUCLEOTIDE SEQUENCE [LARGE SCALE GENOMIC DNA]</scope>
    <source>
        <strain evidence="1">LUC16012Gg_MoonRockCtena</strain>
    </source>
</reference>
<proteinExistence type="predicted"/>
<sequence length="234" mass="27277">MEQRQKLGTECLVKYLNNMIFDYFEADDPLKHRDLQRIDDLLSSDHFLKALGKDAHALMVPDDFPVVTDVIYAEKMLHSQEIWDMPEPWPYQYFADITGRINPYDHVTIEERIEIEKIRKKNIDAYTKNIILFLDSKYEEYQITQFLCESVDHEKFQKDVVVEIIRSFQSDIDAFIDNMIYASYYGGIDASPEIKRIYEAFLTGGIPCGWVGPLPEDGGDPNKCMQLLHFGRSS</sequence>
<protein>
    <submittedName>
        <fullName evidence="1">Uncharacterized protein</fullName>
    </submittedName>
</protein>
<dbReference type="Proteomes" id="UP000770889">
    <property type="component" value="Unassembled WGS sequence"/>
</dbReference>
<evidence type="ECO:0000313" key="1">
    <source>
        <dbReference type="EMBL" id="MBT2990126.1"/>
    </source>
</evidence>
<gene>
    <name evidence="1" type="ORF">KME65_14315</name>
</gene>
<accession>A0A944MA58</accession>
<comment type="caution">
    <text evidence="1">The sequence shown here is derived from an EMBL/GenBank/DDBJ whole genome shotgun (WGS) entry which is preliminary data.</text>
</comment>